<gene>
    <name evidence="3" type="ORF">SteCoe_28111</name>
</gene>
<comment type="caution">
    <text evidence="3">The sequence shown here is derived from an EMBL/GenBank/DDBJ whole genome shotgun (WGS) entry which is preliminary data.</text>
</comment>
<feature type="compositionally biased region" description="Acidic residues" evidence="1">
    <location>
        <begin position="162"/>
        <end position="171"/>
    </location>
</feature>
<evidence type="ECO:0000313" key="3">
    <source>
        <dbReference type="EMBL" id="OMJ73236.1"/>
    </source>
</evidence>
<sequence>MSMKDHMIQALTNTQKFKEIRAKLREAMFQILAAKDQYQTTNFFAKNFLSTDEGHLIGGIIKDYLECLNLVSTLSVFTTEVGGLSKVYSRDMIEKVLNRKFPEGIPILISLISKESTTFSPKGKIPNLTIPSFKPKNNLLELLDRPKDSPNDKIIFGSSNDENPEDQDMDFQDLLQVPEDDDDSYEAPVRKKSF</sequence>
<evidence type="ECO:0000259" key="2">
    <source>
        <dbReference type="Pfam" id="PF09398"/>
    </source>
</evidence>
<evidence type="ECO:0000313" key="4">
    <source>
        <dbReference type="Proteomes" id="UP000187209"/>
    </source>
</evidence>
<dbReference type="GO" id="GO:0034453">
    <property type="term" value="P:microtubule anchoring"/>
    <property type="evidence" value="ECO:0007669"/>
    <property type="project" value="InterPro"/>
</dbReference>
<feature type="domain" description="FGFR1 oncogene partner (FOP) N-terminal dimerisation" evidence="2">
    <location>
        <begin position="46"/>
        <end position="102"/>
    </location>
</feature>
<proteinExistence type="predicted"/>
<feature type="region of interest" description="Disordered" evidence="1">
    <location>
        <begin position="145"/>
        <end position="194"/>
    </location>
</feature>
<dbReference type="Proteomes" id="UP000187209">
    <property type="component" value="Unassembled WGS sequence"/>
</dbReference>
<reference evidence="3 4" key="1">
    <citation type="submission" date="2016-11" db="EMBL/GenBank/DDBJ databases">
        <title>The macronuclear genome of Stentor coeruleus: a giant cell with tiny introns.</title>
        <authorList>
            <person name="Slabodnick M."/>
            <person name="Ruby J.G."/>
            <person name="Reiff S.B."/>
            <person name="Swart E.C."/>
            <person name="Gosai S."/>
            <person name="Prabakaran S."/>
            <person name="Witkowska E."/>
            <person name="Larue G.E."/>
            <person name="Fisher S."/>
            <person name="Freeman R.M."/>
            <person name="Gunawardena J."/>
            <person name="Chu W."/>
            <person name="Stover N.A."/>
            <person name="Gregory B.D."/>
            <person name="Nowacki M."/>
            <person name="Derisi J."/>
            <person name="Roy S.W."/>
            <person name="Marshall W.F."/>
            <person name="Sood P."/>
        </authorList>
    </citation>
    <scope>NUCLEOTIDE SEQUENCE [LARGE SCALE GENOMIC DNA]</scope>
    <source>
        <strain evidence="3">WM001</strain>
    </source>
</reference>
<dbReference type="Pfam" id="PF09398">
    <property type="entry name" value="FOP_dimer"/>
    <property type="match status" value="1"/>
</dbReference>
<dbReference type="EMBL" id="MPUH01000836">
    <property type="protein sequence ID" value="OMJ73236.1"/>
    <property type="molecule type" value="Genomic_DNA"/>
</dbReference>
<protein>
    <recommendedName>
        <fullName evidence="2">FGFR1 oncogene partner (FOP) N-terminal dimerisation domain-containing protein</fullName>
    </recommendedName>
</protein>
<keyword evidence="4" id="KW-1185">Reference proteome</keyword>
<accession>A0A1R2B8Z1</accession>
<dbReference type="InterPro" id="IPR018993">
    <property type="entry name" value="FOP_dimerisation-dom_N"/>
</dbReference>
<name>A0A1R2B8Z1_9CILI</name>
<organism evidence="3 4">
    <name type="scientific">Stentor coeruleus</name>
    <dbReference type="NCBI Taxonomy" id="5963"/>
    <lineage>
        <taxon>Eukaryota</taxon>
        <taxon>Sar</taxon>
        <taxon>Alveolata</taxon>
        <taxon>Ciliophora</taxon>
        <taxon>Postciliodesmatophora</taxon>
        <taxon>Heterotrichea</taxon>
        <taxon>Heterotrichida</taxon>
        <taxon>Stentoridae</taxon>
        <taxon>Stentor</taxon>
    </lineage>
</organism>
<dbReference type="OrthoDB" id="2160638at2759"/>
<dbReference type="Gene3D" id="1.20.960.40">
    <property type="match status" value="1"/>
</dbReference>
<evidence type="ECO:0000256" key="1">
    <source>
        <dbReference type="SAM" id="MobiDB-lite"/>
    </source>
</evidence>
<dbReference type="AlphaFoldDB" id="A0A1R2B8Z1"/>
<dbReference type="GO" id="GO:0005815">
    <property type="term" value="C:microtubule organizing center"/>
    <property type="evidence" value="ECO:0007669"/>
    <property type="project" value="InterPro"/>
</dbReference>